<name>A0A564YRY3_HYMDI</name>
<protein>
    <submittedName>
        <fullName evidence="2">Uncharacterized protein</fullName>
    </submittedName>
</protein>
<feature type="compositionally biased region" description="Basic and acidic residues" evidence="1">
    <location>
        <begin position="17"/>
        <end position="27"/>
    </location>
</feature>
<evidence type="ECO:0000256" key="1">
    <source>
        <dbReference type="SAM" id="MobiDB-lite"/>
    </source>
</evidence>
<gene>
    <name evidence="2" type="ORF">WMSIL1_LOCUS8709</name>
</gene>
<feature type="region of interest" description="Disordered" evidence="1">
    <location>
        <begin position="1"/>
        <end position="47"/>
    </location>
</feature>
<sequence length="247" mass="26979">MGEDYNPNVNISEEDSGEKSMEIRQLEKTSPPVVSPMVAPANKSPSNKPVAVPLMSIPTPALVYNKSFEGNKEILDLMMLSRQNQMPLLGAPQPNLVGGGSSNFISNPPVRGRHSDTALPHGFASAPKMYGVPSPDLYSNFSPIPNPNRPQLSSRQSLPAMTQPLDPSAFQMTQQYQNWGMMYPQVPQSGMPPLVPTTPAHQPQQPFMQGGYDSSGLNLPPRYQHYPPSSGQPPPYYHLSVPTTTTR</sequence>
<feature type="region of interest" description="Disordered" evidence="1">
    <location>
        <begin position="145"/>
        <end position="164"/>
    </location>
</feature>
<feature type="region of interest" description="Disordered" evidence="1">
    <location>
        <begin position="196"/>
        <end position="247"/>
    </location>
</feature>
<feature type="compositionally biased region" description="Polar residues" evidence="1">
    <location>
        <begin position="145"/>
        <end position="160"/>
    </location>
</feature>
<dbReference type="EMBL" id="CABIJS010000333">
    <property type="protein sequence ID" value="VUZ49749.1"/>
    <property type="molecule type" value="Genomic_DNA"/>
</dbReference>
<organism evidence="2 3">
    <name type="scientific">Hymenolepis diminuta</name>
    <name type="common">Rat tapeworm</name>
    <dbReference type="NCBI Taxonomy" id="6216"/>
    <lineage>
        <taxon>Eukaryota</taxon>
        <taxon>Metazoa</taxon>
        <taxon>Spiralia</taxon>
        <taxon>Lophotrochozoa</taxon>
        <taxon>Platyhelminthes</taxon>
        <taxon>Cestoda</taxon>
        <taxon>Eucestoda</taxon>
        <taxon>Cyclophyllidea</taxon>
        <taxon>Hymenolepididae</taxon>
        <taxon>Hymenolepis</taxon>
    </lineage>
</organism>
<dbReference type="Proteomes" id="UP000321570">
    <property type="component" value="Unassembled WGS sequence"/>
</dbReference>
<evidence type="ECO:0000313" key="2">
    <source>
        <dbReference type="EMBL" id="VUZ49749.1"/>
    </source>
</evidence>
<evidence type="ECO:0000313" key="3">
    <source>
        <dbReference type="Proteomes" id="UP000321570"/>
    </source>
</evidence>
<reference evidence="2 3" key="1">
    <citation type="submission" date="2019-07" db="EMBL/GenBank/DDBJ databases">
        <authorList>
            <person name="Jastrzebski P J."/>
            <person name="Paukszto L."/>
            <person name="Jastrzebski P J."/>
        </authorList>
    </citation>
    <scope>NUCLEOTIDE SEQUENCE [LARGE SCALE GENOMIC DNA]</scope>
    <source>
        <strain evidence="2 3">WMS-il1</strain>
    </source>
</reference>
<dbReference type="AlphaFoldDB" id="A0A564YRY3"/>
<accession>A0A564YRY3</accession>
<feature type="compositionally biased region" description="Low complexity" evidence="1">
    <location>
        <begin position="30"/>
        <end position="41"/>
    </location>
</feature>
<proteinExistence type="predicted"/>
<keyword evidence="3" id="KW-1185">Reference proteome</keyword>